<feature type="binding site" evidence="15">
    <location>
        <position position="26"/>
    </location>
    <ligand>
        <name>[4Fe-4S] cluster</name>
        <dbReference type="ChEBI" id="CHEBI:49883"/>
        <label>1</label>
    </ligand>
</feature>
<dbReference type="SMART" id="SM00825">
    <property type="entry name" value="PKS_KS"/>
    <property type="match status" value="1"/>
</dbReference>
<evidence type="ECO:0000256" key="5">
    <source>
        <dbReference type="ARBA" id="ARBA00022679"/>
    </source>
</evidence>
<keyword evidence="13" id="KW-0966">Cell projection</keyword>
<dbReference type="PROSITE" id="PS00606">
    <property type="entry name" value="KS3_1"/>
    <property type="match status" value="1"/>
</dbReference>
<keyword evidence="4 15" id="KW-0963">Cytoplasm</keyword>
<dbReference type="HAMAP" id="MF_03038">
    <property type="entry name" value="NUBP1"/>
    <property type="match status" value="1"/>
</dbReference>
<dbReference type="InterPro" id="IPR000808">
    <property type="entry name" value="Mrp-like_CS"/>
</dbReference>
<dbReference type="NCBIfam" id="NF005589">
    <property type="entry name" value="PRK07314.1"/>
    <property type="match status" value="1"/>
</dbReference>
<feature type="binding site" evidence="15">
    <location>
        <begin position="66"/>
        <end position="73"/>
    </location>
    <ligand>
        <name>ATP</name>
        <dbReference type="ChEBI" id="CHEBI:30616"/>
    </ligand>
</feature>
<evidence type="ECO:0000256" key="11">
    <source>
        <dbReference type="ARBA" id="ARBA00023014"/>
    </source>
</evidence>
<keyword evidence="11 15" id="KW-0411">Iron-sulfur</keyword>
<dbReference type="InterPro" id="IPR027417">
    <property type="entry name" value="P-loop_NTPase"/>
</dbReference>
<dbReference type="GO" id="GO:0004315">
    <property type="term" value="F:3-oxoacyl-[acyl-carrier-protein] synthase activity"/>
    <property type="evidence" value="ECO:0007669"/>
    <property type="project" value="InterPro"/>
</dbReference>
<evidence type="ECO:0000256" key="4">
    <source>
        <dbReference type="ARBA" id="ARBA00022490"/>
    </source>
</evidence>
<evidence type="ECO:0000313" key="19">
    <source>
        <dbReference type="EMBL" id="UMM11859.1"/>
    </source>
</evidence>
<evidence type="ECO:0000256" key="12">
    <source>
        <dbReference type="ARBA" id="ARBA00023069"/>
    </source>
</evidence>
<dbReference type="Pfam" id="PF00109">
    <property type="entry name" value="ketoacyl-synt"/>
    <property type="match status" value="1"/>
</dbReference>
<dbReference type="EMBL" id="CP092620">
    <property type="protein sequence ID" value="UMM11859.1"/>
    <property type="molecule type" value="Genomic_DNA"/>
</dbReference>
<feature type="binding site" evidence="15">
    <location>
        <position position="12"/>
    </location>
    <ligand>
        <name>[4Fe-4S] cluster</name>
        <dbReference type="ChEBI" id="CHEBI:49883"/>
        <label>1</label>
    </ligand>
</feature>
<evidence type="ECO:0000259" key="18">
    <source>
        <dbReference type="PROSITE" id="PS52004"/>
    </source>
</evidence>
<dbReference type="GO" id="GO:0006633">
    <property type="term" value="P:fatty acid biosynthetic process"/>
    <property type="evidence" value="ECO:0007669"/>
    <property type="project" value="InterPro"/>
</dbReference>
<dbReference type="FunFam" id="3.40.47.10:FF:000137">
    <property type="entry name" value="Protein CBG03789"/>
    <property type="match status" value="1"/>
</dbReference>
<dbReference type="GO" id="GO:0016226">
    <property type="term" value="P:iron-sulfur cluster assembly"/>
    <property type="evidence" value="ECO:0007669"/>
    <property type="project" value="UniProtKB-UniRule"/>
</dbReference>
<dbReference type="InterPro" id="IPR018201">
    <property type="entry name" value="Ketoacyl_synth_AS"/>
</dbReference>
<dbReference type="GO" id="GO:0046872">
    <property type="term" value="F:metal ion binding"/>
    <property type="evidence" value="ECO:0007669"/>
    <property type="project" value="UniProtKB-KW"/>
</dbReference>
<keyword evidence="10 15" id="KW-0408">Iron</keyword>
<feature type="binding site" evidence="15">
    <location>
        <position position="240"/>
    </location>
    <ligand>
        <name>[4Fe-4S] cluster</name>
        <dbReference type="ChEBI" id="CHEBI:49883"/>
        <label>2</label>
        <note>ligand shared with heterodimeric partner</note>
    </ligand>
</feature>
<dbReference type="InterPro" id="IPR028601">
    <property type="entry name" value="NUBP1/Nbp35"/>
</dbReference>
<accession>A0AAE9E328</accession>
<evidence type="ECO:0000256" key="13">
    <source>
        <dbReference type="ARBA" id="ARBA00023273"/>
    </source>
</evidence>
<evidence type="ECO:0000256" key="2">
    <source>
        <dbReference type="ARBA" id="ARBA00008467"/>
    </source>
</evidence>
<evidence type="ECO:0000256" key="1">
    <source>
        <dbReference type="ARBA" id="ARBA00004316"/>
    </source>
</evidence>
<dbReference type="InterPro" id="IPR000794">
    <property type="entry name" value="Beta-ketoacyl_synthase"/>
</dbReference>
<reference evidence="19 20" key="1">
    <citation type="submission" date="2022-04" db="EMBL/GenBank/DDBJ databases">
        <title>Chromosome-level reference genomes for two strains of Caenorhabditis briggsae: an improved platform for comparative genomics.</title>
        <authorList>
            <person name="Stevens L."/>
            <person name="Andersen E."/>
        </authorList>
    </citation>
    <scope>NUCLEOTIDE SEQUENCE [LARGE SCALE GENOMIC DNA]</scope>
    <source>
        <strain evidence="19">VX34</strain>
        <tissue evidence="19">Whole-organism</tissue>
    </source>
</reference>
<evidence type="ECO:0000256" key="6">
    <source>
        <dbReference type="ARBA" id="ARBA00022723"/>
    </source>
</evidence>
<dbReference type="Gene3D" id="3.40.47.10">
    <property type="match status" value="1"/>
</dbReference>
<dbReference type="HAMAP" id="MF_02040">
    <property type="entry name" value="Mrp_NBP35"/>
    <property type="match status" value="1"/>
</dbReference>
<dbReference type="InterPro" id="IPR003593">
    <property type="entry name" value="AAA+_ATPase"/>
</dbReference>
<feature type="binding site" evidence="15">
    <location>
        <position position="35"/>
    </location>
    <ligand>
        <name>[4Fe-4S] cluster</name>
        <dbReference type="ChEBI" id="CHEBI:49883"/>
        <label>1</label>
    </ligand>
</feature>
<keyword evidence="8" id="KW-0970">Cilium biogenesis/degradation</keyword>
<dbReference type="Pfam" id="PF02801">
    <property type="entry name" value="Ketoacyl-synt_C"/>
    <property type="match status" value="1"/>
</dbReference>
<dbReference type="InterPro" id="IPR014031">
    <property type="entry name" value="Ketoacyl_synth_C"/>
</dbReference>
<feature type="domain" description="Ketosynthase family 3 (KS3)" evidence="18">
    <location>
        <begin position="308"/>
        <end position="706"/>
    </location>
</feature>
<sequence length="707" mass="75018">MSDVPEDANAGCPGTGSAGAGKASGCAGCPNQGACATGQGPPPDADVPKIQDRFSRIKHKILILSGKGGVGKSTLTSNLARALASDPSKQVAILDVDICGPSQPRMMGVEDEEVHNSADGWTPVGIQPNLTLMSIAFLLGDKNDAVIWRGARKNGMIKQFLKDVDWGEVDYLLIDTPPGTSDEHISLVQFLLQAGPLDGALIVSTPQEVSLLDVRKEVSFCIKTKVPILGVVENMARFVCPNCAHTTLLFPTSTGGAEKMCEDSNLELLAQLPLEPALAEALDNGEDFFETNPDSTLAKSFMDLAEKMHRVVVTGMGAISPFGVTVNALKNGLNEGRSGLKYDEALKFVVGSVPGERVEDRWAAGQQREMSRASMFALVASDEALSQANAQNLDHDETAVNIGTCMSDLEHIGETAQKVAEGQTRRVSPYFVPRILNNLPAGYVAMKYKMRGGVEATSTACATGLHCIGNAFQSIRYGNSRRALAGAVECALNPIALAGFDRMRALARGDQPSISRPFDKRRAGFVMSEGVGVVFLERLEDAEARGAQILAEVLGYGISSDCYHISTPDPSAIGAVLSMRRALGNASLDPVQIGYVNAHATSTPNGDSVETEAVRKVFPNQNIAVSSIKGHIGHLLGAAGSVEAIATICAMNDNVLPGNRNLEESEEDEGLNLLRNNSKWVDGHPKISICNSFGFGATNASLILKQF</sequence>
<dbReference type="PROSITE" id="PS01215">
    <property type="entry name" value="MRP"/>
    <property type="match status" value="1"/>
</dbReference>
<dbReference type="GO" id="GO:0005737">
    <property type="term" value="C:cytoplasm"/>
    <property type="evidence" value="ECO:0007669"/>
    <property type="project" value="UniProtKB-SubCell"/>
</dbReference>
<evidence type="ECO:0000256" key="14">
    <source>
        <dbReference type="ARBA" id="ARBA00058815"/>
    </source>
</evidence>
<dbReference type="Gene3D" id="3.40.50.300">
    <property type="entry name" value="P-loop containing nucleotide triphosphate hydrolases"/>
    <property type="match status" value="1"/>
</dbReference>
<dbReference type="GO" id="GO:0140663">
    <property type="term" value="F:ATP-dependent FeS chaperone activity"/>
    <property type="evidence" value="ECO:0007669"/>
    <property type="project" value="InterPro"/>
</dbReference>
<comment type="similarity">
    <text evidence="15">Belongs to the Mrp/NBP35 ATP-binding proteins family. NUBP1/NBP35 subfamily.</text>
</comment>
<dbReference type="SUPFAM" id="SSF53901">
    <property type="entry name" value="Thiolase-like"/>
    <property type="match status" value="2"/>
</dbReference>
<keyword evidence="5 16" id="KW-0808">Transferase</keyword>
<keyword evidence="12" id="KW-0969">Cilium</keyword>
<dbReference type="CDD" id="cd00834">
    <property type="entry name" value="KAS_I_II"/>
    <property type="match status" value="1"/>
</dbReference>
<dbReference type="PANTHER" id="PTHR23264:SF35">
    <property type="entry name" value="CYTOSOLIC FE-S CLUSTER ASSEMBLY FACTOR NUBP1"/>
    <property type="match status" value="1"/>
</dbReference>
<keyword evidence="7 15" id="KW-0547">Nucleotide-binding</keyword>
<dbReference type="SMART" id="SM00382">
    <property type="entry name" value="AAA"/>
    <property type="match status" value="1"/>
</dbReference>
<evidence type="ECO:0000256" key="10">
    <source>
        <dbReference type="ARBA" id="ARBA00023004"/>
    </source>
</evidence>
<dbReference type="Pfam" id="PF10609">
    <property type="entry name" value="ParA"/>
    <property type="match status" value="1"/>
</dbReference>
<dbReference type="InterPro" id="IPR033756">
    <property type="entry name" value="YlxH/NBP35"/>
</dbReference>
<feature type="binding site" evidence="15">
    <location>
        <position position="29"/>
    </location>
    <ligand>
        <name>[4Fe-4S] cluster</name>
        <dbReference type="ChEBI" id="CHEBI:49883"/>
        <label>1</label>
    </ligand>
</feature>
<dbReference type="GO" id="GO:0051539">
    <property type="term" value="F:4 iron, 4 sulfur cluster binding"/>
    <property type="evidence" value="ECO:0007669"/>
    <property type="project" value="UniProtKB-UniRule"/>
</dbReference>
<organism evidence="19 20">
    <name type="scientific">Caenorhabditis briggsae</name>
    <dbReference type="NCBI Taxonomy" id="6238"/>
    <lineage>
        <taxon>Eukaryota</taxon>
        <taxon>Metazoa</taxon>
        <taxon>Ecdysozoa</taxon>
        <taxon>Nematoda</taxon>
        <taxon>Chromadorea</taxon>
        <taxon>Rhabditida</taxon>
        <taxon>Rhabditina</taxon>
        <taxon>Rhabditomorpha</taxon>
        <taxon>Rhabditoidea</taxon>
        <taxon>Rhabditidae</taxon>
        <taxon>Peloderinae</taxon>
        <taxon>Caenorhabditis</taxon>
    </lineage>
</organism>
<keyword evidence="9 15" id="KW-0067">ATP-binding</keyword>
<evidence type="ECO:0000313" key="20">
    <source>
        <dbReference type="Proteomes" id="UP000829354"/>
    </source>
</evidence>
<evidence type="ECO:0000256" key="3">
    <source>
        <dbReference type="ARBA" id="ARBA00022485"/>
    </source>
</evidence>
<keyword evidence="3 15" id="KW-0004">4Fe-4S</keyword>
<comment type="similarity">
    <text evidence="2 16">Belongs to the thiolase-like superfamily. Beta-ketoacyl-ACP synthases family.</text>
</comment>
<dbReference type="Proteomes" id="UP000829354">
    <property type="component" value="Chromosome I"/>
</dbReference>
<gene>
    <name evidence="19" type="ORF">L5515_000924</name>
</gene>
<dbReference type="InterPro" id="IPR019591">
    <property type="entry name" value="Mrp/NBP35_ATP-bd"/>
</dbReference>
<evidence type="ECO:0000256" key="17">
    <source>
        <dbReference type="SAM" id="MobiDB-lite"/>
    </source>
</evidence>
<dbReference type="PANTHER" id="PTHR23264">
    <property type="entry name" value="NUCLEOTIDE-BINDING PROTEIN NBP35 YEAST -RELATED"/>
    <property type="match status" value="1"/>
</dbReference>
<feature type="binding site" evidence="15">
    <location>
        <position position="243"/>
    </location>
    <ligand>
        <name>[4Fe-4S] cluster</name>
        <dbReference type="ChEBI" id="CHEBI:49883"/>
        <label>2</label>
        <note>ligand shared with heterodimeric partner</note>
    </ligand>
</feature>
<comment type="subunit">
    <text evidence="15">Heterotetramer of 2 NUBP1 and 2 NUBP2 chains.</text>
</comment>
<comment type="subcellular location">
    <subcellularLocation>
        <location evidence="1">Cell projection</location>
    </subcellularLocation>
    <subcellularLocation>
        <location evidence="15">Cytoplasm</location>
    </subcellularLocation>
</comment>
<feature type="region of interest" description="Disordered" evidence="17">
    <location>
        <begin position="1"/>
        <end position="25"/>
    </location>
</feature>
<comment type="function">
    <text evidence="14">Component of the cytosolic iron-sulfur (Fe/S) protein assembly (CIA) machinery. Required for maturation of extramitochondrial Fe-S proteins. The NUBP1-NUBP2 heterotetramer forms a Fe-S scaffold complex, mediating the de novo assembly of an Fe-S cluster and its transfer to target apoproteins. Regulates cilium formation and structure.</text>
</comment>
<dbReference type="GO" id="GO:0030030">
    <property type="term" value="P:cell projection organization"/>
    <property type="evidence" value="ECO:0007669"/>
    <property type="project" value="UniProtKB-KW"/>
</dbReference>
<dbReference type="PROSITE" id="PS52004">
    <property type="entry name" value="KS3_2"/>
    <property type="match status" value="1"/>
</dbReference>
<evidence type="ECO:0000256" key="16">
    <source>
        <dbReference type="RuleBase" id="RU003694"/>
    </source>
</evidence>
<keyword evidence="20" id="KW-1185">Reference proteome</keyword>
<dbReference type="CDD" id="cd02037">
    <property type="entry name" value="Mrp_NBP35"/>
    <property type="match status" value="1"/>
</dbReference>
<keyword evidence="6 15" id="KW-0479">Metal-binding</keyword>
<dbReference type="GO" id="GO:0042995">
    <property type="term" value="C:cell projection"/>
    <property type="evidence" value="ECO:0007669"/>
    <property type="project" value="UniProtKB-SubCell"/>
</dbReference>
<dbReference type="SUPFAM" id="SSF52540">
    <property type="entry name" value="P-loop containing nucleoside triphosphate hydrolases"/>
    <property type="match status" value="1"/>
</dbReference>
<dbReference type="InterPro" id="IPR016039">
    <property type="entry name" value="Thiolase-like"/>
</dbReference>
<protein>
    <recommendedName>
        <fullName evidence="15">Cytosolic Fe-S cluster assembly factor NUBP1 homolog</fullName>
    </recommendedName>
</protein>
<dbReference type="InterPro" id="IPR014030">
    <property type="entry name" value="Ketoacyl_synth_N"/>
</dbReference>
<evidence type="ECO:0000256" key="7">
    <source>
        <dbReference type="ARBA" id="ARBA00022741"/>
    </source>
</evidence>
<evidence type="ECO:0000256" key="15">
    <source>
        <dbReference type="HAMAP-Rule" id="MF_03038"/>
    </source>
</evidence>
<dbReference type="FunFam" id="3.40.50.300:FF:002354">
    <property type="entry name" value="Cytosolic Fe-S cluster assembly factor NUBP1 homolog"/>
    <property type="match status" value="1"/>
</dbReference>
<comment type="cofactor">
    <cofactor evidence="15">
        <name>[4Fe-4S] cluster</name>
        <dbReference type="ChEBI" id="CHEBI:49883"/>
    </cofactor>
    <text evidence="15">Binds 4 [4Fe-4S] clusters per heterotetramer. Contains two stable clusters in the N-termini of NUBP1 and two labile, bridging clusters between subunits of the NUBP1-NUBP2 heterotetramer.</text>
</comment>
<dbReference type="GO" id="GO:0005524">
    <property type="term" value="F:ATP binding"/>
    <property type="evidence" value="ECO:0007669"/>
    <property type="project" value="UniProtKB-KW"/>
</dbReference>
<dbReference type="AlphaFoldDB" id="A0AAE9E328"/>
<evidence type="ECO:0000256" key="9">
    <source>
        <dbReference type="ARBA" id="ARBA00022840"/>
    </source>
</evidence>
<dbReference type="InterPro" id="IPR020841">
    <property type="entry name" value="PKS_Beta-ketoAc_synthase_dom"/>
</dbReference>
<proteinExistence type="inferred from homology"/>
<name>A0AAE9E328_CAEBR</name>
<evidence type="ECO:0000256" key="8">
    <source>
        <dbReference type="ARBA" id="ARBA00022794"/>
    </source>
</evidence>